<comment type="caution">
    <text evidence="4">The sequence shown here is derived from an EMBL/GenBank/DDBJ whole genome shotgun (WGS) entry which is preliminary data.</text>
</comment>
<keyword evidence="1" id="KW-0677">Repeat</keyword>
<dbReference type="EMBL" id="SWLE01000002">
    <property type="protein sequence ID" value="TNN02014.1"/>
    <property type="molecule type" value="Genomic_DNA"/>
</dbReference>
<protein>
    <recommendedName>
        <fullName evidence="3">Thrombospondin-like N-terminal domain-containing protein</fullName>
    </recommendedName>
</protein>
<dbReference type="SMART" id="SM00210">
    <property type="entry name" value="TSPN"/>
    <property type="match status" value="1"/>
</dbReference>
<dbReference type="Gene3D" id="2.60.120.200">
    <property type="match status" value="1"/>
</dbReference>
<feature type="domain" description="Thrombospondin-like N-terminal" evidence="3">
    <location>
        <begin position="27"/>
        <end position="183"/>
    </location>
</feature>
<evidence type="ECO:0000313" key="4">
    <source>
        <dbReference type="EMBL" id="TNN02014.1"/>
    </source>
</evidence>
<keyword evidence="2" id="KW-0732">Signal</keyword>
<evidence type="ECO:0000259" key="3">
    <source>
        <dbReference type="SMART" id="SM00210"/>
    </source>
</evidence>
<gene>
    <name evidence="4" type="ORF">fugu_009501</name>
</gene>
<name>A0A4Z2CCX2_9TELE</name>
<dbReference type="Proteomes" id="UP000516260">
    <property type="component" value="Chromosome 10"/>
</dbReference>
<proteinExistence type="predicted"/>
<accession>A0A4Z2CCX2</accession>
<feature type="signal peptide" evidence="2">
    <location>
        <begin position="1"/>
        <end position="21"/>
    </location>
</feature>
<organism evidence="4 5">
    <name type="scientific">Takifugu bimaculatus</name>
    <dbReference type="NCBI Taxonomy" id="433685"/>
    <lineage>
        <taxon>Eukaryota</taxon>
        <taxon>Metazoa</taxon>
        <taxon>Chordata</taxon>
        <taxon>Craniata</taxon>
        <taxon>Vertebrata</taxon>
        <taxon>Euteleostomi</taxon>
        <taxon>Actinopterygii</taxon>
        <taxon>Neopterygii</taxon>
        <taxon>Teleostei</taxon>
        <taxon>Neoteleostei</taxon>
        <taxon>Acanthomorphata</taxon>
        <taxon>Eupercaria</taxon>
        <taxon>Tetraodontiformes</taxon>
        <taxon>Tetradontoidea</taxon>
        <taxon>Tetraodontidae</taxon>
        <taxon>Takifugu</taxon>
    </lineage>
</organism>
<reference evidence="4 5" key="1">
    <citation type="submission" date="2019-04" db="EMBL/GenBank/DDBJ databases">
        <title>The sequence and de novo assembly of Takifugu bimaculatus genome using PacBio and Hi-C technologies.</title>
        <authorList>
            <person name="Xu P."/>
            <person name="Liu B."/>
            <person name="Zhou Z."/>
        </authorList>
    </citation>
    <scope>NUCLEOTIDE SEQUENCE [LARGE SCALE GENOMIC DNA]</scope>
    <source>
        <strain evidence="4">TB-2018</strain>
        <tissue evidence="4">Muscle</tissue>
    </source>
</reference>
<evidence type="ECO:0000256" key="1">
    <source>
        <dbReference type="ARBA" id="ARBA00022737"/>
    </source>
</evidence>
<feature type="chain" id="PRO_5021377822" description="Thrombospondin-like N-terminal domain-containing protein" evidence="2">
    <location>
        <begin position="22"/>
        <end position="203"/>
    </location>
</feature>
<evidence type="ECO:0000313" key="5">
    <source>
        <dbReference type="Proteomes" id="UP000516260"/>
    </source>
</evidence>
<sequence>MIRMLVIPVLLSVLCARQATGVPDGPGAQVIDVLALQDSKQSLAAVEKLSAALASLSDLYVLATFRLPPKLGGVLFGVYSRQDHRKYLELAVMGKINKVVARYVRADGKIHTVNLQNAIVLRWPRSLHHPALGASSVTTSTSSSTSTADWLTPARARHRWFLCQGEVERWKSAWAEGLQSPAGCGGVPQAASRGHCGQCWCSE</sequence>
<dbReference type="AlphaFoldDB" id="A0A4Z2CCX2"/>
<keyword evidence="5" id="KW-1185">Reference proteome</keyword>
<dbReference type="InterPro" id="IPR048287">
    <property type="entry name" value="TSPN-like_N"/>
</dbReference>
<evidence type="ECO:0000256" key="2">
    <source>
        <dbReference type="SAM" id="SignalP"/>
    </source>
</evidence>